<dbReference type="Proteomes" id="UP000231383">
    <property type="component" value="Unassembled WGS sequence"/>
</dbReference>
<accession>A0A2M8EZF2</accession>
<evidence type="ECO:0000313" key="1">
    <source>
        <dbReference type="EMBL" id="PJC32422.1"/>
    </source>
</evidence>
<dbReference type="AlphaFoldDB" id="A0A2M8EZF2"/>
<name>A0A2M8EZF2_9BACT</name>
<proteinExistence type="predicted"/>
<reference evidence="2" key="1">
    <citation type="submission" date="2017-09" db="EMBL/GenBank/DDBJ databases">
        <title>Depth-based differentiation of microbial function through sediment-hosted aquifers and enrichment of novel symbionts in the deep terrestrial subsurface.</title>
        <authorList>
            <person name="Probst A.J."/>
            <person name="Ladd B."/>
            <person name="Jarett J.K."/>
            <person name="Geller-Mcgrath D.E."/>
            <person name="Sieber C.M.K."/>
            <person name="Emerson J.B."/>
            <person name="Anantharaman K."/>
            <person name="Thomas B.C."/>
            <person name="Malmstrom R."/>
            <person name="Stieglmeier M."/>
            <person name="Klingl A."/>
            <person name="Woyke T."/>
            <person name="Ryan C.M."/>
            <person name="Banfield J.F."/>
        </authorList>
    </citation>
    <scope>NUCLEOTIDE SEQUENCE [LARGE SCALE GENOMIC DNA]</scope>
</reference>
<dbReference type="PROSITE" id="PS51257">
    <property type="entry name" value="PROKAR_LIPOPROTEIN"/>
    <property type="match status" value="1"/>
</dbReference>
<gene>
    <name evidence="1" type="ORF">CO051_03305</name>
</gene>
<dbReference type="InterPro" id="IPR035069">
    <property type="entry name" value="TTHA1013/TTHA0281-like"/>
</dbReference>
<organism evidence="1 2">
    <name type="scientific">Candidatus Roizmanbacteria bacterium CG_4_9_14_0_2_um_filter_39_13</name>
    <dbReference type="NCBI Taxonomy" id="1974839"/>
    <lineage>
        <taxon>Bacteria</taxon>
        <taxon>Candidatus Roizmaniibacteriota</taxon>
    </lineage>
</organism>
<dbReference type="Gene3D" id="3.30.160.250">
    <property type="match status" value="1"/>
</dbReference>
<feature type="non-terminal residue" evidence="1">
    <location>
        <position position="41"/>
    </location>
</feature>
<dbReference type="EMBL" id="PFSC01000090">
    <property type="protein sequence ID" value="PJC32422.1"/>
    <property type="molecule type" value="Genomic_DNA"/>
</dbReference>
<sequence>MNKGKMLSYTVMYQKAQEGGFTAFVPALSGCHTQGETFEET</sequence>
<comment type="caution">
    <text evidence="1">The sequence shown here is derived from an EMBL/GenBank/DDBJ whole genome shotgun (WGS) entry which is preliminary data.</text>
</comment>
<dbReference type="SUPFAM" id="SSF143100">
    <property type="entry name" value="TTHA1013/TTHA0281-like"/>
    <property type="match status" value="1"/>
</dbReference>
<protein>
    <submittedName>
        <fullName evidence="1">Type II toxin-antitoxin system HicB family antitoxin</fullName>
    </submittedName>
</protein>
<evidence type="ECO:0000313" key="2">
    <source>
        <dbReference type="Proteomes" id="UP000231383"/>
    </source>
</evidence>